<keyword evidence="4 5" id="KW-0408">Iron</keyword>
<evidence type="ECO:0000259" key="7">
    <source>
        <dbReference type="PROSITE" id="PS50905"/>
    </source>
</evidence>
<dbReference type="AlphaFoldDB" id="D3PHX6"/>
<keyword evidence="2 5" id="KW-0409">Iron storage</keyword>
<dbReference type="InterPro" id="IPR001519">
    <property type="entry name" value="Ferritin"/>
</dbReference>
<feature type="chain" id="PRO_5003048191" description="Ferritin" evidence="6">
    <location>
        <begin position="18"/>
        <end position="224"/>
    </location>
</feature>
<keyword evidence="6" id="KW-0732">Signal</keyword>
<feature type="signal peptide" evidence="6">
    <location>
        <begin position="1"/>
        <end position="17"/>
    </location>
</feature>
<dbReference type="InterPro" id="IPR012347">
    <property type="entry name" value="Ferritin-like"/>
</dbReference>
<gene>
    <name evidence="8" type="primary">FRIL</name>
</gene>
<evidence type="ECO:0000256" key="6">
    <source>
        <dbReference type="SAM" id="SignalP"/>
    </source>
</evidence>
<dbReference type="GO" id="GO:0006826">
    <property type="term" value="P:iron ion transport"/>
    <property type="evidence" value="ECO:0007669"/>
    <property type="project" value="InterPro"/>
</dbReference>
<accession>D3PHX6</accession>
<dbReference type="InterPro" id="IPR009040">
    <property type="entry name" value="Ferritin-like_diiron"/>
</dbReference>
<keyword evidence="3 5" id="KW-0479">Metal-binding</keyword>
<evidence type="ECO:0000256" key="4">
    <source>
        <dbReference type="ARBA" id="ARBA00023004"/>
    </source>
</evidence>
<dbReference type="Gene3D" id="1.20.1260.10">
    <property type="match status" value="1"/>
</dbReference>
<dbReference type="EMBL" id="BT121232">
    <property type="protein sequence ID" value="ADD38162.1"/>
    <property type="molecule type" value="mRNA"/>
</dbReference>
<dbReference type="PROSITE" id="PS50905">
    <property type="entry name" value="FERRITIN_LIKE"/>
    <property type="match status" value="1"/>
</dbReference>
<dbReference type="SUPFAM" id="SSF47240">
    <property type="entry name" value="Ferritin-like"/>
    <property type="match status" value="1"/>
</dbReference>
<proteinExistence type="evidence at transcript level"/>
<evidence type="ECO:0000313" key="8">
    <source>
        <dbReference type="EMBL" id="ADD38162.1"/>
    </source>
</evidence>
<dbReference type="GO" id="GO:0006879">
    <property type="term" value="P:intracellular iron ion homeostasis"/>
    <property type="evidence" value="ECO:0007669"/>
    <property type="project" value="UniProtKB-KW"/>
</dbReference>
<evidence type="ECO:0000256" key="1">
    <source>
        <dbReference type="ARBA" id="ARBA00007513"/>
    </source>
</evidence>
<reference evidence="8" key="1">
    <citation type="submission" date="2010-03" db="EMBL/GenBank/DDBJ databases">
        <title>Atlantic Lepeophtheirus salmonis ESTs and full-length cDNAs.</title>
        <authorList>
            <person name="Yasuike M."/>
            <person name="von Schalburg K."/>
            <person name="Cooper G."/>
            <person name="Leong J."/>
            <person name="Nilsen F."/>
            <person name="Jones S.R.M."/>
            <person name="Koop B.F."/>
        </authorList>
    </citation>
    <scope>NUCLEOTIDE SEQUENCE</scope>
    <source>
        <strain evidence="8">Atlantic form</strain>
        <tissue evidence="8">Mixed tissue</tissue>
    </source>
</reference>
<dbReference type="GO" id="GO:0008198">
    <property type="term" value="F:ferrous iron binding"/>
    <property type="evidence" value="ECO:0007669"/>
    <property type="project" value="TreeGrafter"/>
</dbReference>
<dbReference type="InterPro" id="IPR009078">
    <property type="entry name" value="Ferritin-like_SF"/>
</dbReference>
<sequence length="224" mass="25305">MIKQLLLLSILVASCVGGPDSCGAHTDVQCGNPGTKWESGICNSVFGGFKGNTRNLSVLINRHLNDSFKYLVMASYFDSAEVNRMGFNKYIQGYSDKLWDNGKDILKYVLSRGGSADPNLKVTAMQMPNYQGEVLSMSASLDMMKQLMEDMRLVYKHAANKHVSNTQPERESYDPPLLHYLEESFFEDYTERIRDLAGKLNILGKIARNDKTKYMGFHLFDKSM</sequence>
<organism evidence="8">
    <name type="scientific">Lepeophtheirus salmonis</name>
    <name type="common">Salmon louse</name>
    <name type="synonym">Caligus salmonis</name>
    <dbReference type="NCBI Taxonomy" id="72036"/>
    <lineage>
        <taxon>Eukaryota</taxon>
        <taxon>Metazoa</taxon>
        <taxon>Ecdysozoa</taxon>
        <taxon>Arthropoda</taxon>
        <taxon>Crustacea</taxon>
        <taxon>Multicrustacea</taxon>
        <taxon>Hexanauplia</taxon>
        <taxon>Copepoda</taxon>
        <taxon>Siphonostomatoida</taxon>
        <taxon>Caligidae</taxon>
        <taxon>Lepeophtheirus</taxon>
    </lineage>
</organism>
<dbReference type="GO" id="GO:0008199">
    <property type="term" value="F:ferric iron binding"/>
    <property type="evidence" value="ECO:0007669"/>
    <property type="project" value="InterPro"/>
</dbReference>
<dbReference type="GO" id="GO:0005737">
    <property type="term" value="C:cytoplasm"/>
    <property type="evidence" value="ECO:0007669"/>
    <property type="project" value="TreeGrafter"/>
</dbReference>
<evidence type="ECO:0000256" key="5">
    <source>
        <dbReference type="RuleBase" id="RU361145"/>
    </source>
</evidence>
<dbReference type="Pfam" id="PF00210">
    <property type="entry name" value="Ferritin"/>
    <property type="match status" value="1"/>
</dbReference>
<comment type="similarity">
    <text evidence="1 5">Belongs to the ferritin family.</text>
</comment>
<dbReference type="PROSITE" id="PS51257">
    <property type="entry name" value="PROKAR_LIPOPROTEIN"/>
    <property type="match status" value="1"/>
</dbReference>
<dbReference type="PANTHER" id="PTHR11431">
    <property type="entry name" value="FERRITIN"/>
    <property type="match status" value="1"/>
</dbReference>
<protein>
    <recommendedName>
        <fullName evidence="5">Ferritin</fullName>
    </recommendedName>
</protein>
<dbReference type="PANTHER" id="PTHR11431:SF51">
    <property type="entry name" value="FERRITIN"/>
    <property type="match status" value="1"/>
</dbReference>
<feature type="domain" description="Ferritin-like diiron" evidence="7">
    <location>
        <begin position="46"/>
        <end position="207"/>
    </location>
</feature>
<name>D3PHX6_LEPSM</name>
<dbReference type="InterPro" id="IPR008331">
    <property type="entry name" value="Ferritin_DPS_dom"/>
</dbReference>
<dbReference type="OrthoDB" id="6363126at2759"/>
<evidence type="ECO:0000256" key="2">
    <source>
        <dbReference type="ARBA" id="ARBA00022434"/>
    </source>
</evidence>
<evidence type="ECO:0000256" key="3">
    <source>
        <dbReference type="ARBA" id="ARBA00022723"/>
    </source>
</evidence>
<comment type="function">
    <text evidence="5">Stores iron in a soluble, non-toxic, readily available form. Important for iron homeostasis. Iron is taken up in the ferrous form and deposited as ferric hydroxides after oxidation.</text>
</comment>